<evidence type="ECO:0000256" key="3">
    <source>
        <dbReference type="SAM" id="MobiDB-lite"/>
    </source>
</evidence>
<dbReference type="RefSeq" id="WP_184340366.1">
    <property type="nucleotide sequence ID" value="NZ_JACHIG010000006.1"/>
</dbReference>
<feature type="domain" description="SWIM-type" evidence="4">
    <location>
        <begin position="70"/>
        <end position="107"/>
    </location>
</feature>
<evidence type="ECO:0000259" key="5">
    <source>
        <dbReference type="PROSITE" id="PS51192"/>
    </source>
</evidence>
<dbReference type="SMART" id="SM00487">
    <property type="entry name" value="DEXDc"/>
    <property type="match status" value="1"/>
</dbReference>
<evidence type="ECO:0000259" key="4">
    <source>
        <dbReference type="PROSITE" id="PS50966"/>
    </source>
</evidence>
<proteinExistence type="predicted"/>
<dbReference type="Pfam" id="PF00271">
    <property type="entry name" value="Helicase_C"/>
    <property type="match status" value="1"/>
</dbReference>
<feature type="domain" description="Helicase C-terminal" evidence="6">
    <location>
        <begin position="751"/>
        <end position="907"/>
    </location>
</feature>
<keyword evidence="1" id="KW-0378">Hydrolase</keyword>
<dbReference type="GO" id="GO:0008270">
    <property type="term" value="F:zinc ion binding"/>
    <property type="evidence" value="ECO:0007669"/>
    <property type="project" value="UniProtKB-KW"/>
</dbReference>
<dbReference type="AlphaFoldDB" id="A0A7W7YC27"/>
<evidence type="ECO:0008006" key="9">
    <source>
        <dbReference type="Google" id="ProtNLM"/>
    </source>
</evidence>
<sequence length="913" mass="101727">MVVEDFSFPKLWAQVRSKSWLWLFRRQQIEEGGRLFKHGEIGLAGVHVCAENELEIIAGIGTGLFNAASVTAHLRLREDGSLALTTHCTCVAGTLCQHAVAVMMLLDHEEGRKRIVGMAKVRDKSAAGEANAEPAAPAPSAAALPEDQPPGEPSPVLCVRRMVVQMPQITARRNIGGWEPRSIAFIHPCAEYEGCPVRFEMLVRSPAHQWTDADGTRNTLVRNQRAERLLLADLSGLGFKSFSEALPGAKAPESTLGFMTVPGDQALFWAQFLKDRVPKLRESGWRVEVPEDIGFQIFEAEDDAWFTNLEGDQGGREWFSLDLGVEIEGRRISLVPLLVDCIDQGLTSAVLEKNLDQRFLLSLGGDRGDVLSVPAQRLVVLLRFFDELLSTRPVRKDGKLQLDKLRAAQLATLDGMPIRAPAELAILSQQLGSFREIGLITPPAGLKASLRDYQREGASWMQFLREFGLHGILADDMGLGKTLQTLTHILLEKESGRMKHPCLIVAPTSVLRNWINESIKFTPALSLLLMQGQSRKSDFKHLKQYDLVVTSYPLLVKDADVMQAQEWHIVALDEAQNIKNPKSLAAQTCSGLKAKHRLCLTGTPMENHLGELWSLFNFLMPGLLSDADTFRQHYRNPIERDADVERQKQLSTRIQPLLLRRTKDAVAKELPPKTEILHTIELGKEQTDLYETIRAAMDKRVREAIAANGLDRSQIVVLDALLKLRQVCCHPQLLKQESAQSVSDSAKTAFLMDELLPELIDEGRRILIFSQFTEMLALIEARLKKDGIRHVKLTGSTRDRETPIQEFQAGKVPVFLISLKAGGAGINLTTADTVIHYDPWWNPAAEAQASDRAYRIGQKNPVFVHKLICEGTIEERILKMQQQKAALVEGLLAGRADKLQLTQADIQALFMTE</sequence>
<dbReference type="InterPro" id="IPR007527">
    <property type="entry name" value="Znf_SWIM"/>
</dbReference>
<dbReference type="InterPro" id="IPR000330">
    <property type="entry name" value="SNF2_N"/>
</dbReference>
<keyword evidence="2" id="KW-0479">Metal-binding</keyword>
<dbReference type="SMART" id="SM00490">
    <property type="entry name" value="HELICc"/>
    <property type="match status" value="1"/>
</dbReference>
<protein>
    <recommendedName>
        <fullName evidence="9">Helicase</fullName>
    </recommendedName>
</protein>
<dbReference type="Pfam" id="PF00176">
    <property type="entry name" value="SNF2-rel_dom"/>
    <property type="match status" value="1"/>
</dbReference>
<dbReference type="PANTHER" id="PTHR10799">
    <property type="entry name" value="SNF2/RAD54 HELICASE FAMILY"/>
    <property type="match status" value="1"/>
</dbReference>
<dbReference type="InterPro" id="IPR049730">
    <property type="entry name" value="SNF2/RAD54-like_C"/>
</dbReference>
<dbReference type="CDD" id="cd18793">
    <property type="entry name" value="SF2_C_SNF"/>
    <property type="match status" value="1"/>
</dbReference>
<feature type="region of interest" description="Disordered" evidence="3">
    <location>
        <begin position="126"/>
        <end position="155"/>
    </location>
</feature>
<dbReference type="CDD" id="cd18012">
    <property type="entry name" value="DEXQc_arch_SWI2_SNF2"/>
    <property type="match status" value="1"/>
</dbReference>
<gene>
    <name evidence="7" type="ORF">HNQ65_003024</name>
</gene>
<keyword evidence="8" id="KW-1185">Reference proteome</keyword>
<comment type="caution">
    <text evidence="7">The sequence shown here is derived from an EMBL/GenBank/DDBJ whole genome shotgun (WGS) entry which is preliminary data.</text>
</comment>
<dbReference type="PROSITE" id="PS51192">
    <property type="entry name" value="HELICASE_ATP_BIND_1"/>
    <property type="match status" value="1"/>
</dbReference>
<dbReference type="Gene3D" id="3.40.50.300">
    <property type="entry name" value="P-loop containing nucleotide triphosphate hydrolases"/>
    <property type="match status" value="1"/>
</dbReference>
<dbReference type="Proteomes" id="UP000590740">
    <property type="component" value="Unassembled WGS sequence"/>
</dbReference>
<evidence type="ECO:0000259" key="6">
    <source>
        <dbReference type="PROSITE" id="PS51194"/>
    </source>
</evidence>
<evidence type="ECO:0000256" key="2">
    <source>
        <dbReference type="PROSITE-ProRule" id="PRU00325"/>
    </source>
</evidence>
<feature type="compositionally biased region" description="Low complexity" evidence="3">
    <location>
        <begin position="127"/>
        <end position="146"/>
    </location>
</feature>
<dbReference type="PROSITE" id="PS50966">
    <property type="entry name" value="ZF_SWIM"/>
    <property type="match status" value="1"/>
</dbReference>
<dbReference type="SUPFAM" id="SSF52540">
    <property type="entry name" value="P-loop containing nucleoside triphosphate hydrolases"/>
    <property type="match status" value="2"/>
</dbReference>
<dbReference type="InterPro" id="IPR001650">
    <property type="entry name" value="Helicase_C-like"/>
</dbReference>
<name>A0A7W7YC27_9BACT</name>
<evidence type="ECO:0000256" key="1">
    <source>
        <dbReference type="ARBA" id="ARBA00022801"/>
    </source>
</evidence>
<feature type="domain" description="Helicase ATP-binding" evidence="5">
    <location>
        <begin position="462"/>
        <end position="622"/>
    </location>
</feature>
<evidence type="ECO:0000313" key="8">
    <source>
        <dbReference type="Proteomes" id="UP000590740"/>
    </source>
</evidence>
<accession>A0A7W7YC27</accession>
<dbReference type="EMBL" id="JACHIG010000006">
    <property type="protein sequence ID" value="MBB5033436.1"/>
    <property type="molecule type" value="Genomic_DNA"/>
</dbReference>
<evidence type="ECO:0000313" key="7">
    <source>
        <dbReference type="EMBL" id="MBB5033436.1"/>
    </source>
</evidence>
<organism evidence="7 8">
    <name type="scientific">Prosthecobacter vanneervenii</name>
    <dbReference type="NCBI Taxonomy" id="48466"/>
    <lineage>
        <taxon>Bacteria</taxon>
        <taxon>Pseudomonadati</taxon>
        <taxon>Verrucomicrobiota</taxon>
        <taxon>Verrucomicrobiia</taxon>
        <taxon>Verrucomicrobiales</taxon>
        <taxon>Verrucomicrobiaceae</taxon>
        <taxon>Prosthecobacter</taxon>
    </lineage>
</organism>
<dbReference type="PROSITE" id="PS51194">
    <property type="entry name" value="HELICASE_CTER"/>
    <property type="match status" value="1"/>
</dbReference>
<keyword evidence="2" id="KW-0862">Zinc</keyword>
<dbReference type="InterPro" id="IPR038718">
    <property type="entry name" value="SNF2-like_sf"/>
</dbReference>
<dbReference type="InterPro" id="IPR014001">
    <property type="entry name" value="Helicase_ATP-bd"/>
</dbReference>
<keyword evidence="2" id="KW-0863">Zinc-finger</keyword>
<dbReference type="InterPro" id="IPR027417">
    <property type="entry name" value="P-loop_NTPase"/>
</dbReference>
<dbReference type="GO" id="GO:0016787">
    <property type="term" value="F:hydrolase activity"/>
    <property type="evidence" value="ECO:0007669"/>
    <property type="project" value="UniProtKB-KW"/>
</dbReference>
<reference evidence="7 8" key="1">
    <citation type="submission" date="2020-08" db="EMBL/GenBank/DDBJ databases">
        <title>Genomic Encyclopedia of Type Strains, Phase IV (KMG-IV): sequencing the most valuable type-strain genomes for metagenomic binning, comparative biology and taxonomic classification.</title>
        <authorList>
            <person name="Goeker M."/>
        </authorList>
    </citation>
    <scope>NUCLEOTIDE SEQUENCE [LARGE SCALE GENOMIC DNA]</scope>
    <source>
        <strain evidence="7 8">DSM 12252</strain>
    </source>
</reference>
<dbReference type="Gene3D" id="3.40.50.10810">
    <property type="entry name" value="Tandem AAA-ATPase domain"/>
    <property type="match status" value="1"/>
</dbReference>
<dbReference type="GO" id="GO:0005524">
    <property type="term" value="F:ATP binding"/>
    <property type="evidence" value="ECO:0007669"/>
    <property type="project" value="InterPro"/>
</dbReference>